<keyword evidence="10" id="KW-1185">Reference proteome</keyword>
<gene>
    <name evidence="9" type="ORF">GQF63_01865</name>
</gene>
<evidence type="ECO:0000256" key="1">
    <source>
        <dbReference type="ARBA" id="ARBA00022679"/>
    </source>
</evidence>
<dbReference type="PANTHER" id="PTHR43435:SF4">
    <property type="entry name" value="FGGY CARBOHYDRATE KINASE DOMAIN-CONTAINING PROTEIN"/>
    <property type="match status" value="1"/>
</dbReference>
<dbReference type="InterPro" id="IPR018484">
    <property type="entry name" value="FGGY_N"/>
</dbReference>
<keyword evidence="2" id="KW-0547">Nucleotide-binding</keyword>
<dbReference type="RefSeq" id="WP_160367387.1">
    <property type="nucleotide sequence ID" value="NZ_WSQA01000001.1"/>
</dbReference>
<proteinExistence type="predicted"/>
<dbReference type="InterPro" id="IPR018485">
    <property type="entry name" value="FGGY_C"/>
</dbReference>
<name>A0A6N8KTJ1_9SPHI</name>
<dbReference type="PANTHER" id="PTHR43435">
    <property type="entry name" value="RIBULOKINASE"/>
    <property type="match status" value="1"/>
</dbReference>
<keyword evidence="1 9" id="KW-0808">Transferase</keyword>
<sequence>MENKLIIGIDFGTDSARGILYDLDGLSLRKQVVAPFKRWKEGLYCNPAKNQYRQHPADYTEALACIFEGLLKDLTPAEKLQVAAIGTNTTGSTPVALNEAGQVLAMLPAFAENPNAMFVLWKDHTAIAVATQINQLAKQGAVDYTAYSGGIYSSEWFWSKITHIIREDEAVWQASATWMEQSDWVPYYLCGQQLQQVKRNRCAAGHKAMWHESYDGLPAAEFFHRLEPRFEKYKLPFYTETYTSDQVFGTLAPDLARQYGLSEEVLVTVGAIDAHHGAVGAGIRPHVLVKVMGTSTCDMLIAPYAEATTLLPGICGQVDGSILPGFVGYEAGQSAYGDIFLWYKKLMLAPLKSILGALMTPEQIQAYDEHFFNYLSQQAAQIPPAFDDLIFTDFFNGRRTPDADMELKAAAYGFTLATTSSQLFKALVEAAAFGSKAIIERFEAYELAIHELIAIGGIAEKSPYIMQVLADVLQREIKVLQSDQVGALGSVIFASLAATAFDSLAEAQEKLCPAVATTYYPDQGLAPIYQQRYQRYLSLTQRNYKAHE</sequence>
<dbReference type="EMBL" id="WSQA01000001">
    <property type="protein sequence ID" value="MVZ60760.1"/>
    <property type="molecule type" value="Genomic_DNA"/>
</dbReference>
<evidence type="ECO:0000313" key="10">
    <source>
        <dbReference type="Proteomes" id="UP000435036"/>
    </source>
</evidence>
<dbReference type="Pfam" id="PF02782">
    <property type="entry name" value="FGGY_C"/>
    <property type="match status" value="1"/>
</dbReference>
<dbReference type="GO" id="GO:0019150">
    <property type="term" value="F:D-ribulokinase activity"/>
    <property type="evidence" value="ECO:0007669"/>
    <property type="project" value="TreeGrafter"/>
</dbReference>
<keyword evidence="4" id="KW-0067">ATP-binding</keyword>
<dbReference type="OrthoDB" id="9805576at2"/>
<keyword evidence="6" id="KW-0119">Carbohydrate metabolism</keyword>
<evidence type="ECO:0000256" key="5">
    <source>
        <dbReference type="ARBA" id="ARBA00022935"/>
    </source>
</evidence>
<evidence type="ECO:0000259" key="7">
    <source>
        <dbReference type="Pfam" id="PF00370"/>
    </source>
</evidence>
<dbReference type="CDD" id="cd07781">
    <property type="entry name" value="ASKHA_NBD_FGGY_L-RBK"/>
    <property type="match status" value="1"/>
</dbReference>
<evidence type="ECO:0000256" key="2">
    <source>
        <dbReference type="ARBA" id="ARBA00022741"/>
    </source>
</evidence>
<evidence type="ECO:0000256" key="6">
    <source>
        <dbReference type="ARBA" id="ARBA00023277"/>
    </source>
</evidence>
<dbReference type="InterPro" id="IPR005929">
    <property type="entry name" value="Ribulokinase"/>
</dbReference>
<dbReference type="GO" id="GO:0005524">
    <property type="term" value="F:ATP binding"/>
    <property type="evidence" value="ECO:0007669"/>
    <property type="project" value="UniProtKB-KW"/>
</dbReference>
<dbReference type="GO" id="GO:0019569">
    <property type="term" value="P:L-arabinose catabolic process to D-xylulose 5-phosphate"/>
    <property type="evidence" value="ECO:0007669"/>
    <property type="project" value="InterPro"/>
</dbReference>
<keyword evidence="5" id="KW-0054">Arabinose catabolism</keyword>
<evidence type="ECO:0000313" key="9">
    <source>
        <dbReference type="EMBL" id="MVZ60760.1"/>
    </source>
</evidence>
<dbReference type="PIRSF" id="PIRSF000538">
    <property type="entry name" value="GlpK"/>
    <property type="match status" value="1"/>
</dbReference>
<dbReference type="InterPro" id="IPR000577">
    <property type="entry name" value="Carb_kinase_FGGY"/>
</dbReference>
<keyword evidence="3 9" id="KW-0418">Kinase</keyword>
<dbReference type="InterPro" id="IPR043129">
    <property type="entry name" value="ATPase_NBD"/>
</dbReference>
<feature type="domain" description="Carbohydrate kinase FGGY C-terminal" evidence="8">
    <location>
        <begin position="289"/>
        <end position="498"/>
    </location>
</feature>
<evidence type="ECO:0000256" key="4">
    <source>
        <dbReference type="ARBA" id="ARBA00022840"/>
    </source>
</evidence>
<dbReference type="SUPFAM" id="SSF53067">
    <property type="entry name" value="Actin-like ATPase domain"/>
    <property type="match status" value="2"/>
</dbReference>
<reference evidence="9 10" key="1">
    <citation type="submission" date="2019-12" db="EMBL/GenBank/DDBJ databases">
        <authorList>
            <person name="Dong K."/>
        </authorList>
    </citation>
    <scope>NUCLEOTIDE SEQUENCE [LARGE SCALE GENOMIC DNA]</scope>
    <source>
        <strain evidence="9 10">JCM 31225</strain>
    </source>
</reference>
<evidence type="ECO:0000256" key="3">
    <source>
        <dbReference type="ARBA" id="ARBA00022777"/>
    </source>
</evidence>
<protein>
    <submittedName>
        <fullName evidence="9">Ribulokinase</fullName>
        <ecNumber evidence="9">2.7.1.16</ecNumber>
    </submittedName>
</protein>
<dbReference type="NCBIfam" id="NF003154">
    <property type="entry name" value="PRK04123.1"/>
    <property type="match status" value="1"/>
</dbReference>
<dbReference type="GO" id="GO:0008741">
    <property type="term" value="F:ribulokinase activity"/>
    <property type="evidence" value="ECO:0007669"/>
    <property type="project" value="UniProtKB-EC"/>
</dbReference>
<feature type="domain" description="Carbohydrate kinase FGGY N-terminal" evidence="7">
    <location>
        <begin position="6"/>
        <end position="280"/>
    </location>
</feature>
<organism evidence="9 10">
    <name type="scientific">Sphingobacterium humi</name>
    <dbReference type="NCBI Taxonomy" id="1796905"/>
    <lineage>
        <taxon>Bacteria</taxon>
        <taxon>Pseudomonadati</taxon>
        <taxon>Bacteroidota</taxon>
        <taxon>Sphingobacteriia</taxon>
        <taxon>Sphingobacteriales</taxon>
        <taxon>Sphingobacteriaceae</taxon>
        <taxon>Sphingobacterium</taxon>
    </lineage>
</organism>
<dbReference type="Pfam" id="PF00370">
    <property type="entry name" value="FGGY_N"/>
    <property type="match status" value="1"/>
</dbReference>
<evidence type="ECO:0000259" key="8">
    <source>
        <dbReference type="Pfam" id="PF02782"/>
    </source>
</evidence>
<dbReference type="Proteomes" id="UP000435036">
    <property type="component" value="Unassembled WGS sequence"/>
</dbReference>
<dbReference type="GO" id="GO:0005737">
    <property type="term" value="C:cytoplasm"/>
    <property type="evidence" value="ECO:0007669"/>
    <property type="project" value="TreeGrafter"/>
</dbReference>
<comment type="caution">
    <text evidence="9">The sequence shown here is derived from an EMBL/GenBank/DDBJ whole genome shotgun (WGS) entry which is preliminary data.</text>
</comment>
<dbReference type="AlphaFoldDB" id="A0A6N8KTJ1"/>
<dbReference type="Gene3D" id="3.30.420.40">
    <property type="match status" value="2"/>
</dbReference>
<dbReference type="EC" id="2.7.1.16" evidence="9"/>
<accession>A0A6N8KTJ1</accession>